<sequence length="88" mass="9490">MGRAHDCCHGTAYELCGATYEVTRPMAGSHSQQPHDGYCGRSLWPPFILTVLGLSSGAPLTSLSLTRAADLLLVATFVLRKRTDNAKQ</sequence>
<dbReference type="AlphaFoldDB" id="A0A9P3G5W2"/>
<name>A0A9P3G5W2_9APHY</name>
<dbReference type="EMBL" id="BPQB01000008">
    <property type="protein sequence ID" value="GJE88125.1"/>
    <property type="molecule type" value="Genomic_DNA"/>
</dbReference>
<evidence type="ECO:0000313" key="2">
    <source>
        <dbReference type="Proteomes" id="UP000703269"/>
    </source>
</evidence>
<evidence type="ECO:0000313" key="1">
    <source>
        <dbReference type="EMBL" id="GJE88125.1"/>
    </source>
</evidence>
<comment type="caution">
    <text evidence="1">The sequence shown here is derived from an EMBL/GenBank/DDBJ whole genome shotgun (WGS) entry which is preliminary data.</text>
</comment>
<organism evidence="1 2">
    <name type="scientific">Phanerochaete sordida</name>
    <dbReference type="NCBI Taxonomy" id="48140"/>
    <lineage>
        <taxon>Eukaryota</taxon>
        <taxon>Fungi</taxon>
        <taxon>Dikarya</taxon>
        <taxon>Basidiomycota</taxon>
        <taxon>Agaricomycotina</taxon>
        <taxon>Agaricomycetes</taxon>
        <taxon>Polyporales</taxon>
        <taxon>Phanerochaetaceae</taxon>
        <taxon>Phanerochaete</taxon>
    </lineage>
</organism>
<gene>
    <name evidence="1" type="ORF">PsYK624_042080</name>
</gene>
<accession>A0A9P3G5W2</accession>
<proteinExistence type="predicted"/>
<dbReference type="Proteomes" id="UP000703269">
    <property type="component" value="Unassembled WGS sequence"/>
</dbReference>
<keyword evidence="2" id="KW-1185">Reference proteome</keyword>
<protein>
    <submittedName>
        <fullName evidence="1">Uncharacterized protein</fullName>
    </submittedName>
</protein>
<reference evidence="1 2" key="1">
    <citation type="submission" date="2021-08" db="EMBL/GenBank/DDBJ databases">
        <title>Draft Genome Sequence of Phanerochaete sordida strain YK-624.</title>
        <authorList>
            <person name="Mori T."/>
            <person name="Dohra H."/>
            <person name="Suzuki T."/>
            <person name="Kawagishi H."/>
            <person name="Hirai H."/>
        </authorList>
    </citation>
    <scope>NUCLEOTIDE SEQUENCE [LARGE SCALE GENOMIC DNA]</scope>
    <source>
        <strain evidence="1 2">YK-624</strain>
    </source>
</reference>